<keyword evidence="1" id="KW-0175">Coiled coil</keyword>
<dbReference type="InterPro" id="IPR036365">
    <property type="entry name" value="PGBD-like_sf"/>
</dbReference>
<dbReference type="RefSeq" id="WP_074973028.1">
    <property type="nucleotide sequence ID" value="NZ_FPBZ01000002.1"/>
</dbReference>
<evidence type="ECO:0000256" key="1">
    <source>
        <dbReference type="SAM" id="Coils"/>
    </source>
</evidence>
<evidence type="ECO:0000259" key="5">
    <source>
        <dbReference type="Pfam" id="PF20220"/>
    </source>
</evidence>
<dbReference type="Pfam" id="PF20220">
    <property type="entry name" value="ABC_toxin_N"/>
    <property type="match status" value="1"/>
</dbReference>
<gene>
    <name evidence="6" type="ORF">SAMN05216417_102172</name>
</gene>
<dbReference type="InterPro" id="IPR046839">
    <property type="entry name" value="ABC_toxin_N"/>
</dbReference>
<proteinExistence type="predicted"/>
<feature type="domain" description="Neuraminidase-like" evidence="4">
    <location>
        <begin position="1856"/>
        <end position="1996"/>
    </location>
</feature>
<dbReference type="EMBL" id="FPBZ01000002">
    <property type="protein sequence ID" value="SFU39127.1"/>
    <property type="molecule type" value="Genomic_DNA"/>
</dbReference>
<organism evidence="6 7">
    <name type="scientific">Nitrosospira multiformis</name>
    <dbReference type="NCBI Taxonomy" id="1231"/>
    <lineage>
        <taxon>Bacteria</taxon>
        <taxon>Pseudomonadati</taxon>
        <taxon>Pseudomonadota</taxon>
        <taxon>Betaproteobacteria</taxon>
        <taxon>Nitrosomonadales</taxon>
        <taxon>Nitrosomonadaceae</taxon>
        <taxon>Nitrosospira</taxon>
    </lineage>
</organism>
<evidence type="ECO:0000259" key="2">
    <source>
        <dbReference type="Pfam" id="PF01471"/>
    </source>
</evidence>
<name>A0A1I7FSI3_9PROT</name>
<reference evidence="7" key="1">
    <citation type="submission" date="2016-10" db="EMBL/GenBank/DDBJ databases">
        <authorList>
            <person name="Varghese N."/>
            <person name="Submissions S."/>
        </authorList>
    </citation>
    <scope>NUCLEOTIDE SEQUENCE [LARGE SCALE GENOMIC DNA]</scope>
    <source>
        <strain evidence="7">Nl14</strain>
    </source>
</reference>
<protein>
    <submittedName>
        <fullName evidence="6">Virulence plasmid A protein</fullName>
    </submittedName>
</protein>
<evidence type="ECO:0000259" key="4">
    <source>
        <dbReference type="Pfam" id="PF18413"/>
    </source>
</evidence>
<evidence type="ECO:0000313" key="6">
    <source>
        <dbReference type="EMBL" id="SFU39127.1"/>
    </source>
</evidence>
<dbReference type="Pfam" id="PF18413">
    <property type="entry name" value="Neuraminidase"/>
    <property type="match status" value="1"/>
</dbReference>
<dbReference type="SUPFAM" id="SSF47090">
    <property type="entry name" value="PGBD-like"/>
    <property type="match status" value="1"/>
</dbReference>
<feature type="domain" description="Peptidoglycan binding-like" evidence="2">
    <location>
        <begin position="14"/>
        <end position="88"/>
    </location>
</feature>
<dbReference type="Pfam" id="PF18276">
    <property type="entry name" value="TcA_TcB_BD"/>
    <property type="match status" value="1"/>
</dbReference>
<feature type="domain" description="Tc toxin complex TcA C-terminal TcB-binding" evidence="3">
    <location>
        <begin position="2864"/>
        <end position="3161"/>
    </location>
</feature>
<dbReference type="InterPro" id="IPR040840">
    <property type="entry name" value="TcA_TcB_BD"/>
</dbReference>
<feature type="coiled-coil region" evidence="1">
    <location>
        <begin position="2703"/>
        <end position="2737"/>
    </location>
</feature>
<dbReference type="InterPro" id="IPR036366">
    <property type="entry name" value="PGBDSf"/>
</dbReference>
<feature type="domain" description="ABC toxin N-terminal" evidence="5">
    <location>
        <begin position="1696"/>
        <end position="1826"/>
    </location>
</feature>
<accession>A0A1I7FSI3</accession>
<evidence type="ECO:0000313" key="7">
    <source>
        <dbReference type="Proteomes" id="UP000182649"/>
    </source>
</evidence>
<dbReference type="InterPro" id="IPR002477">
    <property type="entry name" value="Peptidoglycan-bd-like"/>
</dbReference>
<dbReference type="InterPro" id="IPR041079">
    <property type="entry name" value="Neuraminidase-like"/>
</dbReference>
<sequence>MKKIISFLKSQMEGADVEDLQAALRRFLNKGFILKDDPEARRELSAKLILAQAAQKFDEATSKLVRKFQEEHGLEVSGVVDEPTANAMNRLLDELGGSNNGQGGEAEFSVKGTVRYFDGFPAPDIIVVAFDRDLRNEEVLGQSRTDRQGNYQIQYSENQFCKAEKRNADLVVKALSASGAVLVASPILFNAPPAATVDLSIPAEATELPTLFERIQRTLQPLLGGVAVAELEEDERHQDISFLSGETGFEKKDLARFVLAHRLEQQQRFLPAEFWFALLGSSIYEFTEGKSLAEQLSTLLDALPSLDAAAVRRALASSFKQKEIAEVFQENVDAWIEAFLQFIAERILSDEKPTFVKLALADAGITGGPKQQKFARLFNQYKTFTPELLDALEEDPSFEKSEIADLRTSFQLTQLTRSDFSVVKVLKEEFNIRRPEQIRPLAKKSEAEWVDLIKTRHAAGVIKLPFEMGAIPGDEKFPDAEVYGKTLAREFRLAFPTTAFSGGLDRALNNGGARGMPHAEALSRFLDYNPEFELLNTPVDDFLKNSDRAGLQELAGDESFRLELKAVQRVFKLVPTFEGTDALLADGLHSAQKVYRMGKSEFVRQYASQPGFTPDTARLAWNRAADTHAAVLTIVADLKGLEAEGLPLALKNNNEALKTFPNWENLFRTGDLCECEHCRSVLGPAAYFADLLMFLKDREASNPAQPDQKVKDVLFARRPDLGFIELNCANALTTLPYIDVVCEVLEDAVDATGENDLEMVGFTAIPADPAAAKAAVAQAFKDAFADPINKDKEKIGLGADFSLSQVDPTNPDSWVMHGDGVTYLLKKKGTANFFAEILRNTKTSAAELRAYPQYVNPKAYGKLRGAKYPSSLPFDLFAEEVRAGFQKSGLQRWDLMRTLRSSTSPHDPSEGDIAAEYFGISSSANSSDPSEKNLILVADPTDIGQQEVWGEKEANWLEVVGNVKNFLDKTGLEYNDLLALLDLEFINPAGDIVVHHRDPSCDAEQKAIQALDAPKLDRIHRFLRLWRKLKGWKMWELDLVIRQPGVGNRPDDEEWQLNEAFLINLFYFSRLKNHLGAKATVEQVCALFGNLNTRMQFTKAHEKRSDGLYQSLFLNKRLINPLDPAFELDPTGELPSGQTITAHHPLVLAALDIREADLLLLKELTNPGGTRYITDNLNLANLSFLWRHAWLSRLLGYNAEDWKILLKIIQQDVLYFADPKMALEFVEKIDYVKNTGFSPDELNWLLAADRDAGAATKETDARKFLATFRKQLQAVRTEYDPVQYDFLSDPADEERLATLLVSLLQQLDRNEAETEAFLNVIRKGTPVAGTPAEMRVKFYEAKFSESLARLPEAIDFAAQLPAELAAKIAYDVEQRLLRFTGIMSSDEQAALLALSPDPDYAAAVNSLAAQPQEFNPPDARVWLTDVDIDATQPGNGTLARRLAKAAIKALNYLSRTTAEKAAVQLTSAQLGLTEALTHRLLTHYAILPETLLARLMADFTIDNSTLNGWYWANRVAAIWKKWKITLTEWELIIALTGSAELLDFAPPSLPLEEAKPFPALDQFLRTSRLLRLRDSLPEKQSSLLEVLEKLNTGEYADKAAFAADVERLYENWPAADVEALTTSLDLTYPAKFLLAENWERLRRVFYFLGNLNASAGTVQSFAAAAMTPDHAKTLNKLLHSKLGADTWLTLSAEIQDVLRERKRDALATWLLTQTPPADAPSEKWENMNDLYAYYLLDIEMSSCLLTSRLVQASGSVQLFVQRCFMGLESNVKVKAEGDDGDSEWRWWTWMRKYRVWEANRKVFLWPENWIEPELKKDRSPFFKDMENELLQNEINQYTVETAFSNYLEKLGGVAQLEIAGFYQEDDGDDTIIHVFGRNTGAEPHLYYYRRYDYRQWTPWEKMDLDIQGDLLIPAVINKRLFLFWPVFTEVTDEKSNAIVNIPEGGEQNTSLPPVWKRLRMQMAASEYRQGKWTPKRTSKDYFQSNPYPHPNLQNLDHFENSRKESRFLFIDRSDRDNRVGIQYETPAIGAAIYGPVAAFEIFKCEGAPESARFLGDFRLTFQPEMLAVGIATTNAKWKELDPRGDDQNDFTLHNNFAAQPDTNSDTEILRETPGLFKISPGWHLSYFDRMLLTGPNVVLPLPTPLPTPVGVWLPYFYNDEKRTFFVLPLLEILLDFPVPGTPSSVRLYYPELRLYYPELKKIYRDEEDHYEDQVEAWLDTIDPSSWSPSERQYWEQYLHQYFPEESLPYEPDQIKNLIKRLYMRGVRYELGTRALPVFHSPLRLFHFKNFYHPFVCEFAKLVYNPLKGIPALMSRETQFKNTRFKFFNTYQPQISVLDYTADPNNPHSKYYPQEIVDFSSDGAYSSYNWELFFHAPLLVANSLSKNQRFEEARDWYHFIFNPLGVESSMQGGSEMSKYWITKPFFETTDPEYIRQRIDHILRMLAGDTSVPDYSAEAKKELEDQVLDWRRNPFEPHRIANYRTVAYQKTVVMKYLDNLIAWGDNLFRQDSMESINEATQLYILAAEILGPRPRKIPPQAKPAMESFNELESEFDKFSNALVEVENLVPVLPGDEPDGGDPAPLPMLYFCIPQNDKMLGYWDTVADRLYKIRHCMNIEGVVRQLALFEPPIDPGALVKAVAGGVDIGSALADLNVPLSLYRFNILLQKANEVCNDVKALGGALLAALEKKDAEALGLLRQEQEIKVLEAVKAVRERQIEEAKENLEGLKKSRNVVETRRDYYANNAINNLIPGEQQNLNKLGIAQSHQNKAQIINIAASILGYYPNLTFGGSGFGGSPHVTVQWGTGNIISALQAAAGSETQLGSIASYEANRALTLAGYERRLTEWNFQVDMAVKELDQVDTSIAAAELRMAIAEKELENHILQIENAKATDAFMRSKYTNQELYQWQVGEISNVYFQSYRLAYDLAKRAERCFRFELGLQDSSYISFGYWDSLKKGLLAGEKLQYDLRRLETAYLEQNRREFELTKHVSLVLHQPRALVQLRETGRCLVDLPEEIFDLDYPGHYFRRIKSVSITLPCVVGPYTAISCTLRLLRNSIRINTALTGENGYPRNPDSEDDRFIENNIPVKAIAASNAQNDSGVFELNFRDERYLPFEGAGVISRWSLELFNDSNPGSEDFGKPLRQFDYETISDAILHIKYTAREDAGQFKNEAIGHLRSYFQESKAAPSLRMFDLRQEFPTQWHRFLHPVDSASGNVFELEMSPERFRILDRGKTLTVNTIWLLARCTKDGNYNVSLAPPLEGSDTLTLARSAEYGGLHINQKGVGLDIDPAAPPVTWLMKMTNPAGENLEVDPAEVGDVLLIVGYTWKTA</sequence>
<dbReference type="Gene3D" id="1.10.101.10">
    <property type="entry name" value="PGBD-like superfamily/PGBD"/>
    <property type="match status" value="1"/>
</dbReference>
<feature type="coiled-coil region" evidence="1">
    <location>
        <begin position="2857"/>
        <end position="2891"/>
    </location>
</feature>
<evidence type="ECO:0000259" key="3">
    <source>
        <dbReference type="Pfam" id="PF18276"/>
    </source>
</evidence>
<dbReference type="Pfam" id="PF01471">
    <property type="entry name" value="PG_binding_1"/>
    <property type="match status" value="1"/>
</dbReference>
<dbReference type="Proteomes" id="UP000182649">
    <property type="component" value="Unassembled WGS sequence"/>
</dbReference>